<dbReference type="Proteomes" id="UP000239156">
    <property type="component" value="Unassembled WGS sequence"/>
</dbReference>
<dbReference type="AlphaFoldDB" id="A0A2S4VBC0"/>
<proteinExistence type="predicted"/>
<accession>A0A2S4VBC0</accession>
<gene>
    <name evidence="1" type="ORF">PSTT_08709</name>
</gene>
<evidence type="ECO:0000313" key="2">
    <source>
        <dbReference type="Proteomes" id="UP000239156"/>
    </source>
</evidence>
<comment type="caution">
    <text evidence="1">The sequence shown here is derived from an EMBL/GenBank/DDBJ whole genome shotgun (WGS) entry which is preliminary data.</text>
</comment>
<organism evidence="1 2">
    <name type="scientific">Puccinia striiformis</name>
    <dbReference type="NCBI Taxonomy" id="27350"/>
    <lineage>
        <taxon>Eukaryota</taxon>
        <taxon>Fungi</taxon>
        <taxon>Dikarya</taxon>
        <taxon>Basidiomycota</taxon>
        <taxon>Pucciniomycotina</taxon>
        <taxon>Pucciniomycetes</taxon>
        <taxon>Pucciniales</taxon>
        <taxon>Pucciniaceae</taxon>
        <taxon>Puccinia</taxon>
    </lineage>
</organism>
<keyword evidence="2" id="KW-1185">Reference proteome</keyword>
<sequence length="97" mass="11041">MFIPRQAWASSPNMLWLPLKEFRWPTVPNPIILYANPPLPGIKSSSILLQPLRQRIRHGTYPYSNKARSIALAASNSEFLSTRCLRLFKASFIVDTA</sequence>
<name>A0A2S4VBC0_9BASI</name>
<dbReference type="EMBL" id="PKSL01000081">
    <property type="protein sequence ID" value="POW06836.1"/>
    <property type="molecule type" value="Genomic_DNA"/>
</dbReference>
<protein>
    <submittedName>
        <fullName evidence="1">Uncharacterized protein</fullName>
    </submittedName>
</protein>
<evidence type="ECO:0000313" key="1">
    <source>
        <dbReference type="EMBL" id="POW06836.1"/>
    </source>
</evidence>
<dbReference type="VEuPathDB" id="FungiDB:PSTT_08709"/>
<reference evidence="1" key="1">
    <citation type="submission" date="2017-12" db="EMBL/GenBank/DDBJ databases">
        <title>Gene loss provides genomic basis for host adaptation in cereal stripe rust fungi.</title>
        <authorList>
            <person name="Xia C."/>
        </authorList>
    </citation>
    <scope>NUCLEOTIDE SEQUENCE [LARGE SCALE GENOMIC DNA]</scope>
    <source>
        <strain evidence="1">93-210</strain>
    </source>
</reference>